<feature type="domain" description="3-keto-alpha-glucoside-1,2-lyase/3-keto-2-hydroxy-glucal hydratase" evidence="2">
    <location>
        <begin position="29"/>
        <end position="216"/>
    </location>
</feature>
<dbReference type="AlphaFoldDB" id="A0A2K9PSI5"/>
<dbReference type="InterPro" id="IPR010496">
    <property type="entry name" value="AL/BT2_dom"/>
</dbReference>
<dbReference type="RefSeq" id="WP_102756667.1">
    <property type="nucleotide sequence ID" value="NZ_CP025791.1"/>
</dbReference>
<reference evidence="3 4" key="1">
    <citation type="submission" date="2018-01" db="EMBL/GenBank/DDBJ databases">
        <title>Complete genome sequence of Flavivirga eckloniae ECD14 isolated from seaweed Ecklonia cava.</title>
        <authorList>
            <person name="Lee J.H."/>
            <person name="Baik K.S."/>
            <person name="Seong C.N."/>
        </authorList>
    </citation>
    <scope>NUCLEOTIDE SEQUENCE [LARGE SCALE GENOMIC DNA]</scope>
    <source>
        <strain evidence="3 4">ECD14</strain>
    </source>
</reference>
<evidence type="ECO:0000256" key="1">
    <source>
        <dbReference type="SAM" id="SignalP"/>
    </source>
</evidence>
<dbReference type="KEGG" id="fek:C1H87_15415"/>
<dbReference type="Proteomes" id="UP000235826">
    <property type="component" value="Chromosome"/>
</dbReference>
<organism evidence="3 4">
    <name type="scientific">Flavivirga eckloniae</name>
    <dbReference type="NCBI Taxonomy" id="1803846"/>
    <lineage>
        <taxon>Bacteria</taxon>
        <taxon>Pseudomonadati</taxon>
        <taxon>Bacteroidota</taxon>
        <taxon>Flavobacteriia</taxon>
        <taxon>Flavobacteriales</taxon>
        <taxon>Flavobacteriaceae</taxon>
        <taxon>Flavivirga</taxon>
    </lineage>
</organism>
<name>A0A2K9PSI5_9FLAO</name>
<dbReference type="GO" id="GO:0016787">
    <property type="term" value="F:hydrolase activity"/>
    <property type="evidence" value="ECO:0007669"/>
    <property type="project" value="InterPro"/>
</dbReference>
<sequence>MIRSLNLLFSSLFLLLSFTTLNSQSSKDGWIDLFNGTDLTGWEILNGDAPYKVKDGQIIGISKTETPNSFLCTKKKYGDFILEFEVLLDPALNSGVQFRSNSIKSYREGTVHGYQFELDPSARAFSGGIYDEGRRGWLYPISLNPKAHSAFKNGVWNTCRVEAIGSSIKTWINGIQCSNLVDDLTASGFIGLQVHHIYGSESKAGKQIKWKNIRIKTDNLEEERWASNPEVKEMSYLINTLSKNEKDKGWRLLWDGESSEGWRGAKLNHFPKSGWEIKDGVLTILSTDGAESTGPGDIITEKLFSSFELELEFKITKGANSGIKYFVDAELNKGSGSAIGCEFQILDDANHPDAKKGVNGNRTVGSLYDLITAENLSIPGRSKQFKGIGSWNKARIVVKGAHVEHWLNNEKVIEYDRSSQMFRALVAYSKYKNWPKFGQWPEGHILLQDHGDTVHYRSIKIREFN</sequence>
<dbReference type="Pfam" id="PF06439">
    <property type="entry name" value="3keto-disac_hyd"/>
    <property type="match status" value="2"/>
</dbReference>
<gene>
    <name evidence="3" type="ORF">C1H87_15415</name>
</gene>
<protein>
    <submittedName>
        <fullName evidence="3">DUF1080 domain-containing protein</fullName>
    </submittedName>
</protein>
<dbReference type="Gene3D" id="2.60.120.560">
    <property type="entry name" value="Exo-inulinase, domain 1"/>
    <property type="match status" value="2"/>
</dbReference>
<evidence type="ECO:0000313" key="3">
    <source>
        <dbReference type="EMBL" id="AUP80015.1"/>
    </source>
</evidence>
<dbReference type="EMBL" id="CP025791">
    <property type="protein sequence ID" value="AUP80015.1"/>
    <property type="molecule type" value="Genomic_DNA"/>
</dbReference>
<evidence type="ECO:0000313" key="4">
    <source>
        <dbReference type="Proteomes" id="UP000235826"/>
    </source>
</evidence>
<feature type="chain" id="PRO_5014817510" evidence="1">
    <location>
        <begin position="23"/>
        <end position="465"/>
    </location>
</feature>
<feature type="domain" description="3-keto-alpha-glucoside-1,2-lyase/3-keto-2-hydroxy-glucal hydratase" evidence="2">
    <location>
        <begin position="249"/>
        <end position="462"/>
    </location>
</feature>
<feature type="signal peptide" evidence="1">
    <location>
        <begin position="1"/>
        <end position="22"/>
    </location>
</feature>
<evidence type="ECO:0000259" key="2">
    <source>
        <dbReference type="Pfam" id="PF06439"/>
    </source>
</evidence>
<accession>A0A2K9PSI5</accession>
<dbReference type="OrthoDB" id="9806233at2"/>
<keyword evidence="4" id="KW-1185">Reference proteome</keyword>
<proteinExistence type="predicted"/>
<keyword evidence="1" id="KW-0732">Signal</keyword>